<feature type="transmembrane region" description="Helical" evidence="7">
    <location>
        <begin position="800"/>
        <end position="820"/>
    </location>
</feature>
<comment type="subcellular location">
    <subcellularLocation>
        <location evidence="1">Membrane</location>
    </subcellularLocation>
</comment>
<feature type="transmembrane region" description="Helical" evidence="7">
    <location>
        <begin position="584"/>
        <end position="608"/>
    </location>
</feature>
<feature type="transmembrane region" description="Helical" evidence="7">
    <location>
        <begin position="152"/>
        <end position="172"/>
    </location>
</feature>
<name>A0A124SDD0_CYNCS</name>
<sequence length="935" mass="102814">MGEMVDGRKQGEGVSEKRIDIMSGEGDIACQCMLDYYSTTPESEQLDSQVDRNVMKQPPDRWFPITQSTNGNSWTATFHLLSSGIGTQTLFLPLAFVYLGWYWGILCLSVAFVWQLYTIGLLVNLHESIDGTRYNRYIQLSMAAFGEKLGKLLAIFPIMYLSGGTCVMFIITGGGTMKRFYQLLCEDCSSKQTLTTTEWFLVFICLAILVSLFLPNLHSVALVSFLGAIMAVGYCTILWVFFIAKGRDDHTVYDPSKAVASEVGRVRSILNALGIIALAFRGHNVVLEIQGTLPSTPNRSSSNLMWKGVIASYLIIAMCFFPFAIVGYWAMGNKFPANGGLLTALSSSLHHYASKPVLGVIYVQVVISCVTAFQIYSMVVYDNLERAYASRTNQECTKFIRTVIRIVFGGVTFFISVAVPFLPTLAILIGGIALCITFGYPSLMWIAIKKPPTRSRRWWVNLGLGCLGIGLSVLVTVVGVWNLASRGLDANFFHPLFTKKHSSSSFKLYYRKAVVVVFKCMLDYNSTTPDSNEHQNGILQPPDDWLPITQSRKGNSWTATFHLLCSGIGIQTLSLPLAFVCLGWFWGSLCLSVAFVWQLYTIGLLISLHESVPGTRYSRYLQLSMAAFGEKLGRVVAIFPVMYLSGGTCVFFIISGGGTMKLFYQLMCGDCSSKHPLTTTEWSLVFICLAILVSLVTPSLHSLSLVSFLGAIMAVGYCTTLWVVFVANRRLDNTVYDPSEAVGSEADRIRSILNAVGIITLAFRGHNVVLEIQIPATGGMLTALSTTLHHHVSKPVLGLVYVQVVISCVTAFQIYSMVVYDNLERAYASRTSRKCPKLARVGIKIFFGGLTFFISVAFPFLPSLAMVIGGIALPLTLGYPCVMWIAIKRPPPKSGSWWLNLGLGCLGIGLSLVVVGGAVWNLACTGLDANFFHPR</sequence>
<reference evidence="9 10" key="1">
    <citation type="journal article" date="2016" name="Sci. Rep.">
        <title>The genome sequence of the outbreeding globe artichoke constructed de novo incorporating a phase-aware low-pass sequencing strategy of F1 progeny.</title>
        <authorList>
            <person name="Scaglione D."/>
            <person name="Reyes-Chin-Wo S."/>
            <person name="Acquadro A."/>
            <person name="Froenicke L."/>
            <person name="Portis E."/>
            <person name="Beitel C."/>
            <person name="Tirone M."/>
            <person name="Mauro R."/>
            <person name="Lo Monaco A."/>
            <person name="Mauromicale G."/>
            <person name="Faccioli P."/>
            <person name="Cattivelli L."/>
            <person name="Rieseberg L."/>
            <person name="Michelmore R."/>
            <person name="Lanteri S."/>
        </authorList>
    </citation>
    <scope>NUCLEOTIDE SEQUENCE [LARGE SCALE GENOMIC DNA]</scope>
    <source>
        <strain evidence="9">2C</strain>
    </source>
</reference>
<evidence type="ECO:0000256" key="5">
    <source>
        <dbReference type="ARBA" id="ARBA00022989"/>
    </source>
</evidence>
<feature type="transmembrane region" description="Helical" evidence="7">
    <location>
        <begin position="90"/>
        <end position="117"/>
    </location>
</feature>
<feature type="transmembrane region" description="Helical" evidence="7">
    <location>
        <begin position="309"/>
        <end position="331"/>
    </location>
</feature>
<evidence type="ECO:0000259" key="8">
    <source>
        <dbReference type="Pfam" id="PF01490"/>
    </source>
</evidence>
<dbReference type="GO" id="GO:0016020">
    <property type="term" value="C:membrane"/>
    <property type="evidence" value="ECO:0007669"/>
    <property type="project" value="UniProtKB-SubCell"/>
</dbReference>
<dbReference type="OMA" id="YTIWILT"/>
<keyword evidence="4" id="KW-0029">Amino-acid transport</keyword>
<dbReference type="AlphaFoldDB" id="A0A124SDD0"/>
<evidence type="ECO:0000256" key="1">
    <source>
        <dbReference type="ARBA" id="ARBA00004370"/>
    </source>
</evidence>
<evidence type="ECO:0000256" key="2">
    <source>
        <dbReference type="ARBA" id="ARBA00022448"/>
    </source>
</evidence>
<evidence type="ECO:0000256" key="4">
    <source>
        <dbReference type="ARBA" id="ARBA00022970"/>
    </source>
</evidence>
<dbReference type="EMBL" id="LEKV01004271">
    <property type="protein sequence ID" value="KVH96551.1"/>
    <property type="molecule type" value="Genomic_DNA"/>
</dbReference>
<keyword evidence="5 7" id="KW-1133">Transmembrane helix</keyword>
<evidence type="ECO:0000256" key="7">
    <source>
        <dbReference type="SAM" id="Phobius"/>
    </source>
</evidence>
<feature type="transmembrane region" description="Helical" evidence="7">
    <location>
        <begin position="708"/>
        <end position="727"/>
    </location>
</feature>
<feature type="domain" description="Amino acid transporter transmembrane" evidence="8">
    <location>
        <begin position="71"/>
        <end position="477"/>
    </location>
</feature>
<evidence type="ECO:0000256" key="6">
    <source>
        <dbReference type="ARBA" id="ARBA00023136"/>
    </source>
</evidence>
<feature type="transmembrane region" description="Helical" evidence="7">
    <location>
        <begin position="458"/>
        <end position="484"/>
    </location>
</feature>
<keyword evidence="10" id="KW-1185">Reference proteome</keyword>
<dbReference type="STRING" id="59895.A0A124SDD0"/>
<dbReference type="Gramene" id="KVH96551">
    <property type="protein sequence ID" value="KVH96551"/>
    <property type="gene ID" value="Ccrd_001360"/>
</dbReference>
<keyword evidence="2" id="KW-0813">Transport</keyword>
<evidence type="ECO:0000256" key="3">
    <source>
        <dbReference type="ARBA" id="ARBA00022692"/>
    </source>
</evidence>
<dbReference type="Pfam" id="PF01490">
    <property type="entry name" value="Aa_trans"/>
    <property type="match status" value="3"/>
</dbReference>
<dbReference type="Proteomes" id="UP000243975">
    <property type="component" value="Unassembled WGS sequence"/>
</dbReference>
<dbReference type="InterPro" id="IPR013057">
    <property type="entry name" value="AA_transpt_TM"/>
</dbReference>
<feature type="transmembrane region" description="Helical" evidence="7">
    <location>
        <begin position="682"/>
        <end position="701"/>
    </location>
</feature>
<feature type="domain" description="Amino acid transporter transmembrane" evidence="8">
    <location>
        <begin position="796"/>
        <end position="918"/>
    </location>
</feature>
<dbReference type="PANTHER" id="PTHR48017">
    <property type="entry name" value="OS05G0424000 PROTEIN-RELATED"/>
    <property type="match status" value="1"/>
</dbReference>
<comment type="caution">
    <text evidence="9">The sequence shown here is derived from an EMBL/GenBank/DDBJ whole genome shotgun (WGS) entry which is preliminary data.</text>
</comment>
<feature type="transmembrane region" description="Helical" evidence="7">
    <location>
        <begin position="361"/>
        <end position="381"/>
    </location>
</feature>
<feature type="transmembrane region" description="Helical" evidence="7">
    <location>
        <begin position="841"/>
        <end position="861"/>
    </location>
</feature>
<feature type="transmembrane region" description="Helical" evidence="7">
    <location>
        <begin position="220"/>
        <end position="244"/>
    </location>
</feature>
<feature type="transmembrane region" description="Helical" evidence="7">
    <location>
        <begin position="193"/>
        <end position="214"/>
    </location>
</feature>
<organism evidence="9 10">
    <name type="scientific">Cynara cardunculus var. scolymus</name>
    <name type="common">Globe artichoke</name>
    <name type="synonym">Cynara scolymus</name>
    <dbReference type="NCBI Taxonomy" id="59895"/>
    <lineage>
        <taxon>Eukaryota</taxon>
        <taxon>Viridiplantae</taxon>
        <taxon>Streptophyta</taxon>
        <taxon>Embryophyta</taxon>
        <taxon>Tracheophyta</taxon>
        <taxon>Spermatophyta</taxon>
        <taxon>Magnoliopsida</taxon>
        <taxon>eudicotyledons</taxon>
        <taxon>Gunneridae</taxon>
        <taxon>Pentapetalae</taxon>
        <taxon>asterids</taxon>
        <taxon>campanulids</taxon>
        <taxon>Asterales</taxon>
        <taxon>Asteraceae</taxon>
        <taxon>Carduoideae</taxon>
        <taxon>Cardueae</taxon>
        <taxon>Carduinae</taxon>
        <taxon>Cynara</taxon>
    </lineage>
</organism>
<feature type="transmembrane region" description="Helical" evidence="7">
    <location>
        <begin position="899"/>
        <end position="923"/>
    </location>
</feature>
<feature type="domain" description="Amino acid transporter transmembrane" evidence="8">
    <location>
        <begin position="553"/>
        <end position="773"/>
    </location>
</feature>
<gene>
    <name evidence="9" type="ORF">Ccrd_001360</name>
</gene>
<feature type="transmembrane region" description="Helical" evidence="7">
    <location>
        <begin position="425"/>
        <end position="446"/>
    </location>
</feature>
<dbReference type="GO" id="GO:0006865">
    <property type="term" value="P:amino acid transport"/>
    <property type="evidence" value="ECO:0007669"/>
    <property type="project" value="UniProtKB-KW"/>
</dbReference>
<feature type="transmembrane region" description="Helical" evidence="7">
    <location>
        <begin position="635"/>
        <end position="654"/>
    </location>
</feature>
<proteinExistence type="predicted"/>
<evidence type="ECO:0000313" key="10">
    <source>
        <dbReference type="Proteomes" id="UP000243975"/>
    </source>
</evidence>
<evidence type="ECO:0000313" key="9">
    <source>
        <dbReference type="EMBL" id="KVH96551.1"/>
    </source>
</evidence>
<keyword evidence="6 7" id="KW-0472">Membrane</keyword>
<keyword evidence="3 7" id="KW-0812">Transmembrane</keyword>
<accession>A0A124SDD0</accession>
<feature type="transmembrane region" description="Helical" evidence="7">
    <location>
        <begin position="402"/>
        <end position="419"/>
    </location>
</feature>
<protein>
    <submittedName>
        <fullName evidence="9">Amino acid transporter, transmembrane</fullName>
    </submittedName>
</protein>
<feature type="transmembrane region" description="Helical" evidence="7">
    <location>
        <begin position="867"/>
        <end position="887"/>
    </location>
</feature>